<reference evidence="2 3" key="1">
    <citation type="submission" date="2017-11" db="EMBL/GenBank/DDBJ databases">
        <title>De-novo sequencing of pomegranate (Punica granatum L.) genome.</title>
        <authorList>
            <person name="Akparov Z."/>
            <person name="Amiraslanov A."/>
            <person name="Hajiyeva S."/>
            <person name="Abbasov M."/>
            <person name="Kaur K."/>
            <person name="Hamwieh A."/>
            <person name="Solovyev V."/>
            <person name="Salamov A."/>
            <person name="Braich B."/>
            <person name="Kosarev P."/>
            <person name="Mahmoud A."/>
            <person name="Hajiyev E."/>
            <person name="Babayeva S."/>
            <person name="Izzatullayeva V."/>
            <person name="Mammadov A."/>
            <person name="Mammadov A."/>
            <person name="Sharifova S."/>
            <person name="Ojaghi J."/>
            <person name="Eynullazada K."/>
            <person name="Bayramov B."/>
            <person name="Abdulazimova A."/>
            <person name="Shahmuradov I."/>
        </authorList>
    </citation>
    <scope>NUCLEOTIDE SEQUENCE [LARGE SCALE GENOMIC DNA]</scope>
    <source>
        <strain evidence="3">cv. AG2017</strain>
        <tissue evidence="2">Leaf</tissue>
    </source>
</reference>
<dbReference type="Proteomes" id="UP000233551">
    <property type="component" value="Unassembled WGS sequence"/>
</dbReference>
<dbReference type="EMBL" id="PGOL01000304">
    <property type="protein sequence ID" value="PKI72920.1"/>
    <property type="molecule type" value="Genomic_DNA"/>
</dbReference>
<name>A0A2I0KX64_PUNGR</name>
<protein>
    <recommendedName>
        <fullName evidence="1">Retrovirus-related Pol polyprotein from transposon TNT 1-94-like beta-barrel domain-containing protein</fullName>
    </recommendedName>
</protein>
<evidence type="ECO:0000313" key="3">
    <source>
        <dbReference type="Proteomes" id="UP000233551"/>
    </source>
</evidence>
<dbReference type="STRING" id="22663.A0A2I0KX64"/>
<evidence type="ECO:0000259" key="1">
    <source>
        <dbReference type="Pfam" id="PF22936"/>
    </source>
</evidence>
<dbReference type="Pfam" id="PF22936">
    <property type="entry name" value="Pol_BBD"/>
    <property type="match status" value="1"/>
</dbReference>
<feature type="domain" description="Retrovirus-related Pol polyprotein from transposon TNT 1-94-like beta-barrel" evidence="1">
    <location>
        <begin position="105"/>
        <end position="180"/>
    </location>
</feature>
<keyword evidence="3" id="KW-1185">Reference proteome</keyword>
<dbReference type="InterPro" id="IPR054722">
    <property type="entry name" value="PolX-like_BBD"/>
</dbReference>
<dbReference type="AlphaFoldDB" id="A0A2I0KX64"/>
<evidence type="ECO:0000313" key="2">
    <source>
        <dbReference type="EMBL" id="PKI72920.1"/>
    </source>
</evidence>
<organism evidence="2 3">
    <name type="scientific">Punica granatum</name>
    <name type="common">Pomegranate</name>
    <dbReference type="NCBI Taxonomy" id="22663"/>
    <lineage>
        <taxon>Eukaryota</taxon>
        <taxon>Viridiplantae</taxon>
        <taxon>Streptophyta</taxon>
        <taxon>Embryophyta</taxon>
        <taxon>Tracheophyta</taxon>
        <taxon>Spermatophyta</taxon>
        <taxon>Magnoliopsida</taxon>
        <taxon>eudicotyledons</taxon>
        <taxon>Gunneridae</taxon>
        <taxon>Pentapetalae</taxon>
        <taxon>rosids</taxon>
        <taxon>malvids</taxon>
        <taxon>Myrtales</taxon>
        <taxon>Lythraceae</taxon>
        <taxon>Punica</taxon>
    </lineage>
</organism>
<comment type="caution">
    <text evidence="2">The sequence shown here is derived from an EMBL/GenBank/DDBJ whole genome shotgun (WGS) entry which is preliminary data.</text>
</comment>
<proteinExistence type="predicted"/>
<gene>
    <name evidence="2" type="ORF">CRG98_006620</name>
</gene>
<sequence length="221" mass="23653">MSGGNAVLATLPPAGNVQGDVVLPAVTAASIVSPYAVTSYDGSYKKKAASVYNQANAVQTVNQSIPTLPFSEEQIQRLLCLVGPDEEGKIQIGNRFNFVPCSETWIIETGASRHMIGCPHFLFDSSPLQGDSLVFIPNGKSVQATHIGSARLGGNLVLSKVLFVSNFDCNLKSVARLSEEMNCQIIFSSDLCLIQDRMSRRMIGIGELMVGISSSLYCSST</sequence>
<accession>A0A2I0KX64</accession>